<dbReference type="SUPFAM" id="SSF55874">
    <property type="entry name" value="ATPase domain of HSP90 chaperone/DNA topoisomerase II/histidine kinase"/>
    <property type="match status" value="1"/>
</dbReference>
<dbReference type="PANTHER" id="PTHR34220:SF7">
    <property type="entry name" value="SENSOR HISTIDINE KINASE YPDA"/>
    <property type="match status" value="1"/>
</dbReference>
<dbReference type="InterPro" id="IPR050640">
    <property type="entry name" value="Bact_2-comp_sensor_kinase"/>
</dbReference>
<evidence type="ECO:0000256" key="6">
    <source>
        <dbReference type="ARBA" id="ARBA00022777"/>
    </source>
</evidence>
<dbReference type="EC" id="2.7.13.3" evidence="3"/>
<evidence type="ECO:0000256" key="2">
    <source>
        <dbReference type="ARBA" id="ARBA00004370"/>
    </source>
</evidence>
<dbReference type="InterPro" id="IPR003660">
    <property type="entry name" value="HAMP_dom"/>
</dbReference>
<evidence type="ECO:0000313" key="12">
    <source>
        <dbReference type="Proteomes" id="UP000824128"/>
    </source>
</evidence>
<dbReference type="InterPro" id="IPR005467">
    <property type="entry name" value="His_kinase_dom"/>
</dbReference>
<dbReference type="Gene3D" id="3.30.565.10">
    <property type="entry name" value="Histidine kinase-like ATPase, C-terminal domain"/>
    <property type="match status" value="1"/>
</dbReference>
<reference evidence="11" key="2">
    <citation type="journal article" date="2021" name="PeerJ">
        <title>Extensive microbial diversity within the chicken gut microbiome revealed by metagenomics and culture.</title>
        <authorList>
            <person name="Gilroy R."/>
            <person name="Ravi A."/>
            <person name="Getino M."/>
            <person name="Pursley I."/>
            <person name="Horton D.L."/>
            <person name="Alikhan N.F."/>
            <person name="Baker D."/>
            <person name="Gharbi K."/>
            <person name="Hall N."/>
            <person name="Watson M."/>
            <person name="Adriaenssens E.M."/>
            <person name="Foster-Nyarko E."/>
            <person name="Jarju S."/>
            <person name="Secka A."/>
            <person name="Antonio M."/>
            <person name="Oren A."/>
            <person name="Chaudhuri R.R."/>
            <person name="La Ragione R."/>
            <person name="Hildebrand F."/>
            <person name="Pallen M.J."/>
        </authorList>
    </citation>
    <scope>NUCLEOTIDE SEQUENCE</scope>
    <source>
        <strain evidence="11">ChiGjej2B2-16831</strain>
    </source>
</reference>
<protein>
    <recommendedName>
        <fullName evidence="3">histidine kinase</fullName>
        <ecNumber evidence="3">2.7.13.3</ecNumber>
    </recommendedName>
</protein>
<dbReference type="Pfam" id="PF06580">
    <property type="entry name" value="His_kinase"/>
    <property type="match status" value="1"/>
</dbReference>
<comment type="caution">
    <text evidence="11">The sequence shown here is derived from an EMBL/GenBank/DDBJ whole genome shotgun (WGS) entry which is preliminary data.</text>
</comment>
<comment type="catalytic activity">
    <reaction evidence="1">
        <text>ATP + protein L-histidine = ADP + protein N-phospho-L-histidine.</text>
        <dbReference type="EC" id="2.7.13.3"/>
    </reaction>
</comment>
<evidence type="ECO:0000256" key="3">
    <source>
        <dbReference type="ARBA" id="ARBA00012438"/>
    </source>
</evidence>
<dbReference type="Pfam" id="PF00672">
    <property type="entry name" value="HAMP"/>
    <property type="match status" value="1"/>
</dbReference>
<evidence type="ECO:0000256" key="5">
    <source>
        <dbReference type="ARBA" id="ARBA00022679"/>
    </source>
</evidence>
<reference evidence="11" key="1">
    <citation type="submission" date="2020-10" db="EMBL/GenBank/DDBJ databases">
        <authorList>
            <person name="Gilroy R."/>
        </authorList>
    </citation>
    <scope>NUCLEOTIDE SEQUENCE</scope>
    <source>
        <strain evidence="11">ChiGjej2B2-16831</strain>
    </source>
</reference>
<keyword evidence="8" id="KW-0812">Transmembrane</keyword>
<dbReference type="EMBL" id="DVNZ01000196">
    <property type="protein sequence ID" value="HIU94736.1"/>
    <property type="molecule type" value="Genomic_DNA"/>
</dbReference>
<dbReference type="InterPro" id="IPR010559">
    <property type="entry name" value="Sig_transdc_His_kin_internal"/>
</dbReference>
<dbReference type="SMART" id="SM00304">
    <property type="entry name" value="HAMP"/>
    <property type="match status" value="1"/>
</dbReference>
<proteinExistence type="predicted"/>
<organism evidence="11 12">
    <name type="scientific">Candidatus Aphodomorpha intestinavium</name>
    <dbReference type="NCBI Taxonomy" id="2840672"/>
    <lineage>
        <taxon>Bacteria</taxon>
        <taxon>Bacillati</taxon>
        <taxon>Bacillota</taxon>
        <taxon>Clostridia</taxon>
        <taxon>Eubacteriales</taxon>
        <taxon>Candidatus Aphodomorpha</taxon>
    </lineage>
</organism>
<dbReference type="AlphaFoldDB" id="A0A9D1SU14"/>
<keyword evidence="4" id="KW-0597">Phosphoprotein</keyword>
<dbReference type="Proteomes" id="UP000824128">
    <property type="component" value="Unassembled WGS sequence"/>
</dbReference>
<keyword evidence="8" id="KW-0472">Membrane</keyword>
<gene>
    <name evidence="11" type="ORF">IAD24_06205</name>
</gene>
<evidence type="ECO:0000256" key="7">
    <source>
        <dbReference type="ARBA" id="ARBA00023012"/>
    </source>
</evidence>
<keyword evidence="6 11" id="KW-0418">Kinase</keyword>
<keyword evidence="8" id="KW-1133">Transmembrane helix</keyword>
<feature type="domain" description="HAMP" evidence="10">
    <location>
        <begin position="303"/>
        <end position="355"/>
    </location>
</feature>
<dbReference type="GO" id="GO:0000155">
    <property type="term" value="F:phosphorelay sensor kinase activity"/>
    <property type="evidence" value="ECO:0007669"/>
    <property type="project" value="InterPro"/>
</dbReference>
<dbReference type="PANTHER" id="PTHR34220">
    <property type="entry name" value="SENSOR HISTIDINE KINASE YPDA"/>
    <property type="match status" value="1"/>
</dbReference>
<evidence type="ECO:0000259" key="10">
    <source>
        <dbReference type="PROSITE" id="PS50885"/>
    </source>
</evidence>
<evidence type="ECO:0000313" key="11">
    <source>
        <dbReference type="EMBL" id="HIU94736.1"/>
    </source>
</evidence>
<dbReference type="CDD" id="cd06225">
    <property type="entry name" value="HAMP"/>
    <property type="match status" value="1"/>
</dbReference>
<dbReference type="PROSITE" id="PS50109">
    <property type="entry name" value="HIS_KIN"/>
    <property type="match status" value="1"/>
</dbReference>
<dbReference type="PROSITE" id="PS50885">
    <property type="entry name" value="HAMP"/>
    <property type="match status" value="1"/>
</dbReference>
<dbReference type="Gene3D" id="6.10.340.10">
    <property type="match status" value="1"/>
</dbReference>
<feature type="transmembrane region" description="Helical" evidence="8">
    <location>
        <begin position="18"/>
        <end position="37"/>
    </location>
</feature>
<accession>A0A9D1SU14</accession>
<comment type="subcellular location">
    <subcellularLocation>
        <location evidence="2">Membrane</location>
    </subcellularLocation>
</comment>
<evidence type="ECO:0000259" key="9">
    <source>
        <dbReference type="PROSITE" id="PS50109"/>
    </source>
</evidence>
<keyword evidence="5" id="KW-0808">Transferase</keyword>
<evidence type="ECO:0000256" key="8">
    <source>
        <dbReference type="SAM" id="Phobius"/>
    </source>
</evidence>
<feature type="domain" description="Histidine kinase" evidence="9">
    <location>
        <begin position="472"/>
        <end position="575"/>
    </location>
</feature>
<dbReference type="GO" id="GO:0016020">
    <property type="term" value="C:membrane"/>
    <property type="evidence" value="ECO:0007669"/>
    <property type="project" value="UniProtKB-SubCell"/>
</dbReference>
<dbReference type="SUPFAM" id="SSF158472">
    <property type="entry name" value="HAMP domain-like"/>
    <property type="match status" value="1"/>
</dbReference>
<name>A0A9D1SU14_9FIRM</name>
<dbReference type="InterPro" id="IPR036890">
    <property type="entry name" value="HATPase_C_sf"/>
</dbReference>
<evidence type="ECO:0000256" key="1">
    <source>
        <dbReference type="ARBA" id="ARBA00000085"/>
    </source>
</evidence>
<sequence length="575" mass="64308">MHSISGKIRDARITSKLLALYVVMILLFIGSAVLYYFGSYRALVREGQELSDILVRQTKTAFTTSINNTTRAIFDNYKVQLLSNCLTGQDDGENYYAYAYSIQNALIEFLSLADGVNWIVAVDVNDEPFYSSRSASVPIAYDYLGNLEQDKRDCREGRGRLLWRAQEDGTVNISRMLFALPSMQYTGYVIINMDASVFYQDAHRLSNAGSIVFDSYGAPMLHNLDASMEPFLALDPDSREDIPLGAQAYSASWETITNSNLWLCQIVNLGYAPRELQRLTVIYIAGCSCIVLFASLVMLGIFRQINRNIATVQEGISAIAQGDLRHRIAPAAMDEIGMIGTSINTMAGTITRLLQKVEEETLLRRQAEYSQLEFQYSALQAQINPHFLFNALESISGMAKLHDDRQTSHATQCLANLLRQNLERTGSLCPLIDEIRYIRLYLEMYQIMYPQQLQFVICHDPDLDDIAVPVFLLQPIVENAIVHGIGPKSGRGCIRITTELNDDRLIVCVADDGCGIPAERLANIWEHQPEGGANAPRIGLFNVRQRLRFLYGEDCGIELLSKAGEGATCRISLPV</sequence>
<dbReference type="Pfam" id="PF02518">
    <property type="entry name" value="HATPase_c"/>
    <property type="match status" value="1"/>
</dbReference>
<keyword evidence="7" id="KW-0902">Two-component regulatory system</keyword>
<dbReference type="InterPro" id="IPR003594">
    <property type="entry name" value="HATPase_dom"/>
</dbReference>
<evidence type="ECO:0000256" key="4">
    <source>
        <dbReference type="ARBA" id="ARBA00022553"/>
    </source>
</evidence>
<feature type="transmembrane region" description="Helical" evidence="8">
    <location>
        <begin position="281"/>
        <end position="302"/>
    </location>
</feature>